<reference evidence="2" key="1">
    <citation type="journal article" date="2021" name="PeerJ">
        <title>Extensive microbial diversity within the chicken gut microbiome revealed by metagenomics and culture.</title>
        <authorList>
            <person name="Gilroy R."/>
            <person name="Ravi A."/>
            <person name="Getino M."/>
            <person name="Pursley I."/>
            <person name="Horton D.L."/>
            <person name="Alikhan N.F."/>
            <person name="Baker D."/>
            <person name="Gharbi K."/>
            <person name="Hall N."/>
            <person name="Watson M."/>
            <person name="Adriaenssens E.M."/>
            <person name="Foster-Nyarko E."/>
            <person name="Jarju S."/>
            <person name="Secka A."/>
            <person name="Antonio M."/>
            <person name="Oren A."/>
            <person name="Chaudhuri R.R."/>
            <person name="La Ragione R."/>
            <person name="Hildebrand F."/>
            <person name="Pallen M.J."/>
        </authorList>
    </citation>
    <scope>NUCLEOTIDE SEQUENCE</scope>
    <source>
        <strain evidence="2">ChiW19-6364</strain>
    </source>
</reference>
<keyword evidence="1" id="KW-0472">Membrane</keyword>
<feature type="transmembrane region" description="Helical" evidence="1">
    <location>
        <begin position="85"/>
        <end position="101"/>
    </location>
</feature>
<keyword evidence="1" id="KW-0812">Transmembrane</keyword>
<feature type="transmembrane region" description="Helical" evidence="1">
    <location>
        <begin position="61"/>
        <end position="79"/>
    </location>
</feature>
<organism evidence="2 3">
    <name type="scientific">Candidatus Blautia stercoripullorum</name>
    <dbReference type="NCBI Taxonomy" id="2838502"/>
    <lineage>
        <taxon>Bacteria</taxon>
        <taxon>Bacillati</taxon>
        <taxon>Bacillota</taxon>
        <taxon>Clostridia</taxon>
        <taxon>Lachnospirales</taxon>
        <taxon>Lachnospiraceae</taxon>
        <taxon>Blautia</taxon>
    </lineage>
</organism>
<gene>
    <name evidence="2" type="ORF">H9913_12995</name>
</gene>
<reference evidence="2" key="2">
    <citation type="submission" date="2021-04" db="EMBL/GenBank/DDBJ databases">
        <authorList>
            <person name="Gilroy R."/>
        </authorList>
    </citation>
    <scope>NUCLEOTIDE SEQUENCE</scope>
    <source>
        <strain evidence="2">ChiW19-6364</strain>
    </source>
</reference>
<evidence type="ECO:0000313" key="3">
    <source>
        <dbReference type="Proteomes" id="UP000823850"/>
    </source>
</evidence>
<feature type="transmembrane region" description="Helical" evidence="1">
    <location>
        <begin position="12"/>
        <end position="32"/>
    </location>
</feature>
<proteinExistence type="predicted"/>
<protein>
    <submittedName>
        <fullName evidence="2">DUF4129 domain-containing protein</fullName>
    </submittedName>
</protein>
<evidence type="ECO:0000313" key="2">
    <source>
        <dbReference type="EMBL" id="HJD40928.1"/>
    </source>
</evidence>
<feature type="transmembrane region" description="Helical" evidence="1">
    <location>
        <begin position="269"/>
        <end position="290"/>
    </location>
</feature>
<feature type="transmembrane region" description="Helical" evidence="1">
    <location>
        <begin position="137"/>
        <end position="154"/>
    </location>
</feature>
<name>A0A9D2RD70_9FIRM</name>
<comment type="caution">
    <text evidence="2">The sequence shown here is derived from an EMBL/GenBank/DDBJ whole genome shotgun (WGS) entry which is preliminary data.</text>
</comment>
<dbReference type="Proteomes" id="UP000823850">
    <property type="component" value="Unassembled WGS sequence"/>
</dbReference>
<evidence type="ECO:0000256" key="1">
    <source>
        <dbReference type="SAM" id="Phobius"/>
    </source>
</evidence>
<accession>A0A9D2RD70</accession>
<dbReference type="AlphaFoldDB" id="A0A9D2RD70"/>
<dbReference type="EMBL" id="DWUX01000225">
    <property type="protein sequence ID" value="HJD40928.1"/>
    <property type="molecule type" value="Genomic_DNA"/>
</dbReference>
<feature type="transmembrane region" description="Helical" evidence="1">
    <location>
        <begin position="185"/>
        <end position="204"/>
    </location>
</feature>
<sequence>MKEDRVLKIYGFLHLWLFTVGILLVLLDVGGLLDRESAGKLLFLFLPLLVFREVSVRGKKIWSYLGVAVLFGCAFWFLGRNRGESMCLLLGICFFIFLFFYERVSGNREGFFRPSYGCIAAFVLEYVFCLVCGSEKVSGIFLILTGCYWLLALWGKNRERFLKYCEDYENLYRFPRQRIAYGNRLMLIFLTGLTVGCMFFLPFLGIDRCVWAVLNLLRRILAMLLSGSREAEAPERLFPEDMGFQPMMLEPAQKASPLLEAIWKILERICTVAVAAAAIAGCCAFLYWIYKKYNNQTAENGDILEKLDKSGKEKRESLKLQNRFRRSFFSGWSPNSRIRKYYRQKICRNGKPAETNTPWEMEEQAGMTAGKDREEFHKLYEQARYGNVPCTQEDARRMKGLERVDFL</sequence>
<keyword evidence="1" id="KW-1133">Transmembrane helix</keyword>